<dbReference type="Proteomes" id="UP001300672">
    <property type="component" value="Chromosome"/>
</dbReference>
<dbReference type="KEGG" id="tdu:QJT80_07760"/>
<feature type="domain" description="DNA-binding transcriptional repressor CapW winged helix-turn-helix" evidence="2">
    <location>
        <begin position="8"/>
        <end position="86"/>
    </location>
</feature>
<accession>A0AA95H1A4</accession>
<dbReference type="AlphaFoldDB" id="A0AA95H1A4"/>
<dbReference type="Pfam" id="PF26109">
    <property type="entry name" value="WHD_BrxR"/>
    <property type="match status" value="1"/>
</dbReference>
<reference evidence="3" key="2">
    <citation type="submission" date="2023-04" db="EMBL/GenBank/DDBJ databases">
        <authorList>
            <person name="Beletskiy A.V."/>
            <person name="Mardanov A.V."/>
            <person name="Ravin N.V."/>
        </authorList>
    </citation>
    <scope>NUCLEOTIDE SEQUENCE</scope>
    <source>
        <strain evidence="3">GKL-01</strain>
    </source>
</reference>
<dbReference type="EMBL" id="CP124755">
    <property type="protein sequence ID" value="WGZ89406.1"/>
    <property type="molecule type" value="Genomic_DNA"/>
</dbReference>
<sequence length="275" mass="32883">MMKRRDSERFAYIETCLYWSGGVTAPQLAEAFGIDRRNAQTVIAQYREKYPQQLIYNESTKKHEPSESFQPYFIKTDPHLYLDYLRGSYLVGKFIDYSTWTDLSVVNVDDSFRTAIDNQMVKSIINAVQLKQALIIEYHAKAKWHYLTLSPHRLVYASRRYHVRAYVHEWNNYIDVVLSRIYSVKPTEQFWVSDEGDEQWQTFIELKFQPNPALPEQFINTLKIDYYDFSMDKSLLDKGLLIIKTRKALEGYILREMERADWRYKMPLWIIKENH</sequence>
<reference evidence="3" key="1">
    <citation type="journal article" date="2023" name="Int. J. Mol. Sci.">
        <title>Metagenomics Revealed a New Genus 'Candidatus Thiocaldithrix dubininis' gen. nov., sp. nov. and a New Species 'Candidatus Thiothrix putei' sp. nov. in the Family Thiotrichaceae, Some Members of Which Have Traits of Both Na+- and H+-Motive Energetics.</title>
        <authorList>
            <person name="Ravin N.V."/>
            <person name="Muntyan M.S."/>
            <person name="Smolyakov D.D."/>
            <person name="Rudenko T.S."/>
            <person name="Beletsky A.V."/>
            <person name="Mardanov A.V."/>
            <person name="Grabovich M.Y."/>
        </authorList>
    </citation>
    <scope>NUCLEOTIDE SEQUENCE</scope>
    <source>
        <strain evidence="3">GKL-01</strain>
    </source>
</reference>
<evidence type="ECO:0000259" key="2">
    <source>
        <dbReference type="Pfam" id="PF26109"/>
    </source>
</evidence>
<evidence type="ECO:0000259" key="1">
    <source>
        <dbReference type="Pfam" id="PF13280"/>
    </source>
</evidence>
<dbReference type="PROSITE" id="PS52050">
    <property type="entry name" value="WYL"/>
    <property type="match status" value="1"/>
</dbReference>
<protein>
    <submittedName>
        <fullName evidence="3">WYL domain-containing protein</fullName>
    </submittedName>
</protein>
<feature type="domain" description="WYL" evidence="1">
    <location>
        <begin position="121"/>
        <end position="185"/>
    </location>
</feature>
<gene>
    <name evidence="3" type="ORF">QJT80_07760</name>
</gene>
<dbReference type="InterPro" id="IPR059019">
    <property type="entry name" value="WHD_CapW"/>
</dbReference>
<proteinExistence type="predicted"/>
<evidence type="ECO:0000313" key="3">
    <source>
        <dbReference type="EMBL" id="WGZ89406.1"/>
    </source>
</evidence>
<dbReference type="Pfam" id="PF13280">
    <property type="entry name" value="WYL"/>
    <property type="match status" value="1"/>
</dbReference>
<organism evidence="3">
    <name type="scientific">Candidatus Thiocaldithrix dubininis</name>
    <dbReference type="NCBI Taxonomy" id="3080823"/>
    <lineage>
        <taxon>Bacteria</taxon>
        <taxon>Pseudomonadati</taxon>
        <taxon>Pseudomonadota</taxon>
        <taxon>Gammaproteobacteria</taxon>
        <taxon>Thiotrichales</taxon>
        <taxon>Thiotrichaceae</taxon>
        <taxon>Candidatus Thiocaldithrix</taxon>
    </lineage>
</organism>
<dbReference type="InterPro" id="IPR026881">
    <property type="entry name" value="WYL_dom"/>
</dbReference>
<name>A0AA95H1A4_9GAMM</name>